<dbReference type="EMBL" id="CP013232">
    <property type="protein sequence ID" value="AMO94946.1"/>
    <property type="molecule type" value="Genomic_DNA"/>
</dbReference>
<gene>
    <name evidence="1" type="ORF">CFter6_2259</name>
</gene>
<dbReference type="InterPro" id="IPR052985">
    <property type="entry name" value="CoA-trans_III_biosynth/detox"/>
</dbReference>
<dbReference type="Gene3D" id="3.40.50.10540">
    <property type="entry name" value="Crotonobetainyl-coa:carnitine coa-transferase, domain 1"/>
    <property type="match status" value="2"/>
</dbReference>
<name>A0A127PAW1_9BURK</name>
<proteinExistence type="predicted"/>
<dbReference type="AlphaFoldDB" id="A0A127PAW1"/>
<dbReference type="InterPro" id="IPR003673">
    <property type="entry name" value="CoA-Trfase_fam_III"/>
</dbReference>
<protein>
    <submittedName>
        <fullName evidence="1">CoA-transferase III family protein</fullName>
    </submittedName>
</protein>
<dbReference type="Gene3D" id="3.30.1540.10">
    <property type="entry name" value="formyl-coa transferase, domain 3"/>
    <property type="match status" value="1"/>
</dbReference>
<dbReference type="InterPro" id="IPR023606">
    <property type="entry name" value="CoA-Trfase_III_dom_1_sf"/>
</dbReference>
<organism evidence="1">
    <name type="scientific">Collimonas fungivorans</name>
    <dbReference type="NCBI Taxonomy" id="158899"/>
    <lineage>
        <taxon>Bacteria</taxon>
        <taxon>Pseudomonadati</taxon>
        <taxon>Pseudomonadota</taxon>
        <taxon>Betaproteobacteria</taxon>
        <taxon>Burkholderiales</taxon>
        <taxon>Oxalobacteraceae</taxon>
        <taxon>Collimonas</taxon>
    </lineage>
</organism>
<dbReference type="PANTHER" id="PTHR48229">
    <property type="entry name" value="CAIB/BAIF FAMILY ENZYME (AFU_ORTHOLOGUE AFUA_1G05360)-RELATED"/>
    <property type="match status" value="1"/>
</dbReference>
<evidence type="ECO:0000313" key="1">
    <source>
        <dbReference type="EMBL" id="AMO94946.1"/>
    </source>
</evidence>
<dbReference type="InterPro" id="IPR044855">
    <property type="entry name" value="CoA-Trfase_III_dom3_sf"/>
</dbReference>
<dbReference type="PANTHER" id="PTHR48229:SF1">
    <property type="entry name" value="ALPHA METHYLACYL-COA RACEMASE-RELATED"/>
    <property type="match status" value="1"/>
</dbReference>
<dbReference type="SUPFAM" id="SSF89796">
    <property type="entry name" value="CoA-transferase family III (CaiB/BaiF)"/>
    <property type="match status" value="2"/>
</dbReference>
<dbReference type="PATRIC" id="fig|158899.10.peg.2256"/>
<accession>A0A127PAW1</accession>
<reference evidence="1 2" key="1">
    <citation type="submission" date="2015-11" db="EMBL/GenBank/DDBJ databases">
        <title>Exploring the genomic traits of fungus-feeding bacterial genus Collimonas.</title>
        <authorList>
            <person name="Song C."/>
            <person name="Schmidt R."/>
            <person name="de Jager V."/>
            <person name="Krzyzanowska D."/>
            <person name="Jongedijk E."/>
            <person name="Cankar K."/>
            <person name="Beekwilder J."/>
            <person name="van Veen A."/>
            <person name="de Boer W."/>
            <person name="van Veen J.A."/>
            <person name="Garbeva P."/>
        </authorList>
    </citation>
    <scope>NUCLEOTIDE SEQUENCE [LARGE SCALE GENOMIC DNA]</scope>
    <source>
        <strain evidence="1 2">Ter6</strain>
    </source>
</reference>
<dbReference type="GO" id="GO:0016740">
    <property type="term" value="F:transferase activity"/>
    <property type="evidence" value="ECO:0007669"/>
    <property type="project" value="UniProtKB-KW"/>
</dbReference>
<dbReference type="Proteomes" id="UP000072421">
    <property type="component" value="Chromosome"/>
</dbReference>
<keyword evidence="1" id="KW-0808">Transferase</keyword>
<evidence type="ECO:0000313" key="2">
    <source>
        <dbReference type="Proteomes" id="UP000072421"/>
    </source>
</evidence>
<sequence>MSPSNIMQQLWRTLGQPDGALAQLSLSGGDPVLPSSFAVGAAAQSSIAAAALSAAQLWQLRSQQQQQVSVDMRHAAAEFRSERYFRVDGARSDEIWDKIAGTYRCGDGKWLRLHTNFPHHRDGVLRLLQCEHTVESVQQALQSWTAEDFEEAAAATRLVVTAMRSFEEWDRHPQGQAVQALPLLTIEKIGDAAPRALPAAIEQRPLDGVRVLDLTRIIAGPVCGRTLAAHGATSCW</sequence>
<dbReference type="Pfam" id="PF02515">
    <property type="entry name" value="CoA_transf_3"/>
    <property type="match status" value="2"/>
</dbReference>